<dbReference type="Proteomes" id="UP000726777">
    <property type="component" value="Unassembled WGS sequence"/>
</dbReference>
<evidence type="ECO:0000313" key="10">
    <source>
        <dbReference type="Proteomes" id="UP000518904"/>
    </source>
</evidence>
<evidence type="ECO:0000313" key="5">
    <source>
        <dbReference type="EMBL" id="NMU87829.1"/>
    </source>
</evidence>
<dbReference type="RefSeq" id="WP_005490570.1">
    <property type="nucleotide sequence ID" value="NZ_CABMHD010000004.1"/>
</dbReference>
<dbReference type="Proteomes" id="UP000321504">
    <property type="component" value="Unassembled WGS sequence"/>
</dbReference>
<reference evidence="2" key="4">
    <citation type="submission" date="2020-09" db="EMBL/GenBank/DDBJ databases">
        <title>Genome sequence of Vibrio parahaemolyticus isolates.</title>
        <authorList>
            <person name="Hammerl J.A."/>
            <person name="Strauch E."/>
        </authorList>
    </citation>
    <scope>NUCLEOTIDE SEQUENCE</scope>
    <source>
        <strain evidence="2">17-VB00146</strain>
    </source>
</reference>
<evidence type="ECO:0000313" key="3">
    <source>
        <dbReference type="EMBL" id="MDS1824093.1"/>
    </source>
</evidence>
<dbReference type="EMBL" id="JABCLD010002361">
    <property type="protein sequence ID" value="NMU30014.1"/>
    <property type="molecule type" value="Genomic_DNA"/>
</dbReference>
<dbReference type="Proteomes" id="UP000037697">
    <property type="component" value="Unassembled WGS sequence"/>
</dbReference>
<dbReference type="EMBL" id="JABCLB010002834">
    <property type="protein sequence ID" value="NMU87829.1"/>
    <property type="molecule type" value="Genomic_DNA"/>
</dbReference>
<accession>A0A072L0I0</accession>
<evidence type="ECO:0000313" key="1">
    <source>
        <dbReference type="EMBL" id="KOY39589.1"/>
    </source>
</evidence>
<dbReference type="OMA" id="RIAKQIM"/>
<evidence type="ECO:0000313" key="8">
    <source>
        <dbReference type="Proteomes" id="UP000037697"/>
    </source>
</evidence>
<dbReference type="Proteomes" id="UP001253193">
    <property type="component" value="Unassembled WGS sequence"/>
</dbReference>
<dbReference type="EMBL" id="JACVHL010000007">
    <property type="protein sequence ID" value="MCC3805174.1"/>
    <property type="molecule type" value="Genomic_DNA"/>
</dbReference>
<dbReference type="EMBL" id="JAUHGG010000016">
    <property type="protein sequence ID" value="MDS1824093.1"/>
    <property type="molecule type" value="Genomic_DNA"/>
</dbReference>
<dbReference type="Proteomes" id="UP000518904">
    <property type="component" value="Unassembled WGS sequence"/>
</dbReference>
<dbReference type="Proteomes" id="UP000555836">
    <property type="component" value="Unassembled WGS sequence"/>
</dbReference>
<name>A0A072L0I0_VIBPH</name>
<reference evidence="10 11" key="3">
    <citation type="submission" date="2020-04" db="EMBL/GenBank/DDBJ databases">
        <title>Whole-genome sequencing of Vibrio spp. from China reveals different genetic environments of blaCTX-M-14 among diverse lineages.</title>
        <authorList>
            <person name="Zheng Z."/>
            <person name="Ye L."/>
            <person name="Chen S."/>
        </authorList>
    </citation>
    <scope>NUCLEOTIDE SEQUENCE [LARGE SCALE GENOMIC DNA]</scope>
    <source>
        <strain evidence="5 10">Vb0551</strain>
        <strain evidence="4 11">Vb0574</strain>
    </source>
</reference>
<reference evidence="3" key="6">
    <citation type="submission" date="2023-06" db="EMBL/GenBank/DDBJ databases">
        <title>Genomic Diversity of Vibrio spp. and Metagenomic Analysis of Pathogens in Florida Gulf Coastal Waters Following Hurricane Ian.</title>
        <authorList>
            <person name="Brumfield K.D."/>
        </authorList>
    </citation>
    <scope>NUCLEOTIDE SEQUENCE</scope>
    <source>
        <strain evidence="3">WBS2B-138</strain>
    </source>
</reference>
<dbReference type="AlphaFoldDB" id="A0A072L0I0"/>
<reference evidence="1 8" key="1">
    <citation type="submission" date="2015-07" db="EMBL/GenBank/DDBJ databases">
        <title>Foodborne Vibrio parahaemolyticus Isolates.</title>
        <authorList>
            <person name="Ronholm J."/>
            <person name="Petronella N."/>
            <person name="Kenwell R."/>
            <person name="Banerjee S."/>
        </authorList>
    </citation>
    <scope>NUCLEOTIDE SEQUENCE [LARGE SCALE GENOMIC DNA]</scope>
    <source>
        <strain evidence="1 8">HS-06-05</strain>
    </source>
</reference>
<dbReference type="EMBL" id="LIRS01000042">
    <property type="protein sequence ID" value="KOY39589.1"/>
    <property type="molecule type" value="Genomic_DNA"/>
</dbReference>
<reference evidence="6 9" key="2">
    <citation type="submission" date="2019-08" db="EMBL/GenBank/DDBJ databases">
        <title>Emerging of two pre-pandemic pathogenic O4:KUT lineages of Vibrio parahaemolyticus in coastal eastern China.</title>
        <authorList>
            <person name="Yu H."/>
        </authorList>
    </citation>
    <scope>NUCLEOTIDE SEQUENCE [LARGE SCALE GENOMIC DNA]</scope>
    <source>
        <strain evidence="6 9">HZ17-383</strain>
    </source>
</reference>
<sequence length="124" mass="14409">MSTQRYIEINDNVKSTWSIERIWKLAESLPVEEISIDDIKGPNEVTWFSDEGPQPTCREIAKHCQRINNADVSYPVILTSDYRVFDGMHRIAKQIMLGEETIKVRRFRENPEADEVIELSVEQA</sequence>
<dbReference type="GeneID" id="1189132"/>
<gene>
    <name evidence="1" type="ORF">ACX05_06335</name>
    <name evidence="6" type="ORF">FVP01_09365</name>
    <name evidence="5" type="ORF">HKB16_33830</name>
    <name evidence="4" type="ORF">HKB21_30860</name>
    <name evidence="2" type="ORF">IB292_09005</name>
    <name evidence="7" type="ORF">O1Q84_08250</name>
    <name evidence="3" type="ORF">QX249_26050</name>
</gene>
<evidence type="ECO:0000313" key="4">
    <source>
        <dbReference type="EMBL" id="NMU30014.1"/>
    </source>
</evidence>
<evidence type="ECO:0000313" key="11">
    <source>
        <dbReference type="Proteomes" id="UP000555836"/>
    </source>
</evidence>
<proteinExistence type="predicted"/>
<evidence type="ECO:0000313" key="6">
    <source>
        <dbReference type="EMBL" id="TXN16163.1"/>
    </source>
</evidence>
<evidence type="ECO:0000313" key="7">
    <source>
        <dbReference type="EMBL" id="WAT88699.1"/>
    </source>
</evidence>
<dbReference type="EMBL" id="VRMQ01000002">
    <property type="protein sequence ID" value="TXN16163.1"/>
    <property type="molecule type" value="Genomic_DNA"/>
</dbReference>
<reference evidence="7" key="5">
    <citation type="submission" date="2022-12" db="EMBL/GenBank/DDBJ databases">
        <title>Vibrio parahaemolyticus become highly virulent by producing novel Tc toxins.</title>
        <authorList>
            <person name="Yang F."/>
            <person name="You Y."/>
            <person name="Lai Q."/>
            <person name="Xu L."/>
            <person name="Li F."/>
        </authorList>
    </citation>
    <scope>NUCLEOTIDE SEQUENCE</scope>
    <source>
        <strain evidence="7">Vp-HL-202005</strain>
    </source>
</reference>
<evidence type="ECO:0000313" key="9">
    <source>
        <dbReference type="Proteomes" id="UP000321504"/>
    </source>
</evidence>
<organism evidence="5 10">
    <name type="scientific">Vibrio parahaemolyticus</name>
    <dbReference type="NCBI Taxonomy" id="670"/>
    <lineage>
        <taxon>Bacteria</taxon>
        <taxon>Pseudomonadati</taxon>
        <taxon>Pseudomonadota</taxon>
        <taxon>Gammaproteobacteria</taxon>
        <taxon>Vibrionales</taxon>
        <taxon>Vibrionaceae</taxon>
        <taxon>Vibrio</taxon>
    </lineage>
</organism>
<dbReference type="Proteomes" id="UP001156560">
    <property type="component" value="Chromosome 1"/>
</dbReference>
<protein>
    <submittedName>
        <fullName evidence="5">Chromosome partitioning protein ParB</fullName>
    </submittedName>
</protein>
<dbReference type="EMBL" id="CP114194">
    <property type="protein sequence ID" value="WAT88699.1"/>
    <property type="molecule type" value="Genomic_DNA"/>
</dbReference>
<dbReference type="OrthoDB" id="7856828at2"/>
<evidence type="ECO:0000313" key="2">
    <source>
        <dbReference type="EMBL" id="MCC3805174.1"/>
    </source>
</evidence>